<feature type="domain" description="Peptidoglycan binding-like" evidence="2">
    <location>
        <begin position="31"/>
        <end position="90"/>
    </location>
</feature>
<dbReference type="KEGG" id="csr:Cspa_135p00280"/>
<dbReference type="InterPro" id="IPR036366">
    <property type="entry name" value="PGBDSf"/>
</dbReference>
<evidence type="ECO:0000313" key="4">
    <source>
        <dbReference type="Proteomes" id="UP000011728"/>
    </source>
</evidence>
<dbReference type="Gene3D" id="1.10.101.10">
    <property type="entry name" value="PGBD-like superfamily/PGBD"/>
    <property type="match status" value="1"/>
</dbReference>
<dbReference type="Pfam" id="PF01471">
    <property type="entry name" value="PG_binding_1"/>
    <property type="match status" value="1"/>
</dbReference>
<accession>M1MU07</accession>
<dbReference type="InterPro" id="IPR036365">
    <property type="entry name" value="PGBD-like_sf"/>
</dbReference>
<organism evidence="3 4">
    <name type="scientific">Clostridium saccharoperbutylacetonicum N1-4(HMT)</name>
    <dbReference type="NCBI Taxonomy" id="931276"/>
    <lineage>
        <taxon>Bacteria</taxon>
        <taxon>Bacillati</taxon>
        <taxon>Bacillota</taxon>
        <taxon>Clostridia</taxon>
        <taxon>Eubacteriales</taxon>
        <taxon>Clostridiaceae</taxon>
        <taxon>Clostridium</taxon>
    </lineage>
</organism>
<name>M1MU07_9CLOT</name>
<protein>
    <submittedName>
        <fullName evidence="3">Putative peptidoglycan-binding domain-containing protein</fullName>
    </submittedName>
</protein>
<dbReference type="AlphaFoldDB" id="M1MU07"/>
<reference evidence="3 4" key="1">
    <citation type="submission" date="2013-02" db="EMBL/GenBank/DDBJ databases">
        <title>Genome sequence of Clostridium saccharoperbutylacetonicum N1-4(HMT).</title>
        <authorList>
            <person name="Poehlein A."/>
            <person name="Daniel R."/>
        </authorList>
    </citation>
    <scope>NUCLEOTIDE SEQUENCE [LARGE SCALE GENOMIC DNA]</scope>
    <source>
        <strain evidence="4">N1-4(HMT)</strain>
        <plasmid evidence="4">Plasmid Csp_135p</plasmid>
    </source>
</reference>
<proteinExistence type="predicted"/>
<evidence type="ECO:0000313" key="3">
    <source>
        <dbReference type="EMBL" id="AGF59588.1"/>
    </source>
</evidence>
<dbReference type="EMBL" id="CP004122">
    <property type="protein sequence ID" value="AGF59588.1"/>
    <property type="molecule type" value="Genomic_DNA"/>
</dbReference>
<evidence type="ECO:0000256" key="1">
    <source>
        <dbReference type="SAM" id="MobiDB-lite"/>
    </source>
</evidence>
<geneLocation type="plasmid" evidence="3 4">
    <name>Csp_135p</name>
</geneLocation>
<dbReference type="RefSeq" id="WP_015395895.1">
    <property type="nucleotide sequence ID" value="NC_020292.1"/>
</dbReference>
<keyword evidence="3" id="KW-0614">Plasmid</keyword>
<evidence type="ECO:0000259" key="2">
    <source>
        <dbReference type="Pfam" id="PF01471"/>
    </source>
</evidence>
<dbReference type="InterPro" id="IPR002477">
    <property type="entry name" value="Peptidoglycan-bd-like"/>
</dbReference>
<dbReference type="SUPFAM" id="SSF47090">
    <property type="entry name" value="PGBD-like"/>
    <property type="match status" value="1"/>
</dbReference>
<feature type="region of interest" description="Disordered" evidence="1">
    <location>
        <begin position="129"/>
        <end position="155"/>
    </location>
</feature>
<dbReference type="HOGENOM" id="CLU_741252_0_0_9"/>
<keyword evidence="4" id="KW-1185">Reference proteome</keyword>
<dbReference type="PATRIC" id="fig|931276.5.peg.5913"/>
<gene>
    <name evidence="3" type="ORF">Cspa_135p00280</name>
</gene>
<dbReference type="Proteomes" id="UP000011728">
    <property type="component" value="Plasmid Csp_135p"/>
</dbReference>
<sequence length="373" mass="41974">MGKYENIATLYTDTYSKLDFREKVPYDIGIHAIQTALYLQDYNSKADININDLVFGYYDANTQKMIKRFQIINKMKPAEGVLNEPTWNAIFNGLALTKGVELDKTGEKEVTIVDSDNFLDRNYVVTSVPPQGNENYNDDGNDNNPNSAGSINFNNDGNYTLSDDLNGEKYGEDLHNYITDIRNIRGGDIIDGYVTGNGGYVYSGPDEYVRDGSISSIDPGDYNFLGKKIVVMGSDNLTDGNNRWNDTSISRLNDNDYQRDYDFIYNLLANTAYSGGGYINPLQESNSTIDTLENYSGSYERSNNKPFFSPDNMSSLRRSKFDMTIVYGAKGKKARKLIKVVPMSVTQEMNASGEPIYDVYEFVARDVVYSEDD</sequence>